<proteinExistence type="predicted"/>
<organism evidence="1 2">
    <name type="scientific">Methanoculleus caldifontis</name>
    <dbReference type="NCBI Taxonomy" id="2651577"/>
    <lineage>
        <taxon>Archaea</taxon>
        <taxon>Methanobacteriati</taxon>
        <taxon>Methanobacteriota</taxon>
        <taxon>Stenosarchaea group</taxon>
        <taxon>Methanomicrobia</taxon>
        <taxon>Methanomicrobiales</taxon>
        <taxon>Methanomicrobiaceae</taxon>
        <taxon>Methanoculleus</taxon>
    </lineage>
</organism>
<dbReference type="Pfam" id="PF24389">
    <property type="entry name" value="ORC-CDC6-like"/>
    <property type="match status" value="1"/>
</dbReference>
<dbReference type="RefSeq" id="WP_317063834.1">
    <property type="nucleotide sequence ID" value="NZ_WBKO01000001.1"/>
</dbReference>
<keyword evidence="2" id="KW-1185">Reference proteome</keyword>
<sequence>MVGYRNPFKLRSAEQINDPRLFLRVFDPHILTVINQDWFLPRVHNIYSSPGAGKTSMLRLFAPDVLMELNRVKGSPEYNEIFSQLKSVGAVSDNRVNLLSVRLSCSGNYSRLEDYRYDNSQKDQLLFTLLNSRLIISMLQGVMTLFELRSVEELKSLQIKRSPLEQRTSSRYPLPSTGDILFEWADDLERQVCEILDSYDPISEVEFEGLNAFDSIYLMKPECILFDGEVVAEKTMVMIDDFHELSHDQRDKIRGYLYQSRPPVCFWIAERFEGMHPRELLSNETLNSAIDGREYVAIDLYRYWIKRNKGIIKSYEKILSNIADKRISIANDRDISSLKDCLEESLSGRKWEKKYEKIYLELHKRLSQKITSSKAYYQWIDKVQGIHSDNTSFQEKAIALRSLEILLARAEKRGQLTLDYEFLDESFDDKDIVDISSYANFLLAKEYELPYYFGFSDLSEASSFNIEQFLALSSELFEEIISLHTLAKKNHTLSPERQDQIIKNVAEKRWNEIPKRIPHGKSIQKFLTEFCLFAKEKTFLPSASYPPGITGFSILDTEFAVILKDIGFGKKGAYSDLAQILYLCTSNNLLSMEKDISQGNRIGHKFYLNRLICVKFDLPLGRGGWQWLKIRDLARWIPLEDSFEERGHLDGLRI</sequence>
<dbReference type="Proteomes" id="UP001281203">
    <property type="component" value="Unassembled WGS sequence"/>
</dbReference>
<name>A0ABU3WYQ9_9EURY</name>
<reference evidence="1 2" key="1">
    <citation type="submission" date="2019-10" db="EMBL/GenBank/DDBJ databases">
        <title>Isolation and characterization of Methanoculleus sp. Wushi-C6 from a hot spring well.</title>
        <authorList>
            <person name="Chen S.-C."/>
            <person name="Lan Z.-H."/>
            <person name="You Y.-T."/>
            <person name="Lai M.-C."/>
        </authorList>
    </citation>
    <scope>NUCLEOTIDE SEQUENCE [LARGE SCALE GENOMIC DNA]</scope>
    <source>
        <strain evidence="1 2">Wushi-C6</strain>
    </source>
</reference>
<evidence type="ECO:0000313" key="1">
    <source>
        <dbReference type="EMBL" id="MDV2480856.1"/>
    </source>
</evidence>
<accession>A0ABU3WYQ9</accession>
<evidence type="ECO:0000313" key="2">
    <source>
        <dbReference type="Proteomes" id="UP001281203"/>
    </source>
</evidence>
<comment type="caution">
    <text evidence="1">The sequence shown here is derived from an EMBL/GenBank/DDBJ whole genome shotgun (WGS) entry which is preliminary data.</text>
</comment>
<protein>
    <submittedName>
        <fullName evidence="1">Uncharacterized protein</fullName>
    </submittedName>
</protein>
<dbReference type="InterPro" id="IPR056955">
    <property type="entry name" value="ORC-CDC6-like"/>
</dbReference>
<dbReference type="EMBL" id="WBKO01000001">
    <property type="protein sequence ID" value="MDV2480856.1"/>
    <property type="molecule type" value="Genomic_DNA"/>
</dbReference>
<gene>
    <name evidence="1" type="ORF">F8E02_02310</name>
</gene>